<protein>
    <recommendedName>
        <fullName evidence="3">Peptidase A2 domain-containing protein</fullName>
    </recommendedName>
</protein>
<proteinExistence type="predicted"/>
<dbReference type="Proteomes" id="UP001149079">
    <property type="component" value="Unassembled WGS sequence"/>
</dbReference>
<sequence length="297" mass="33443">MEQGQEFPTDVVLGAVADGLKHSHPHLHVTLSSNHATFEESLSAAQQSVSGLLDRILLPNKDPVYRQRLREMAVQNQNTDSEGPQLEMGRPIRTAGMLSDESMPTPLSPHRQALLKKRFVDDDNYEPRSPYALNLRPLLSEKTLAAVVGNVVLSAIDYDNNMPRCEMRHVQILWDTGAPITVITSDVLTDEFRKHLSDPVHQPYRNHDMTRVQAGFFFEFSNVMFQQDSIALIVDKEAVPNGRSGIILGQKACIEVLQYRSIPRAILEARGETVEEQFWGDLVVESYVHYDGTLQQV</sequence>
<evidence type="ECO:0008006" key="3">
    <source>
        <dbReference type="Google" id="ProtNLM"/>
    </source>
</evidence>
<comment type="caution">
    <text evidence="1">The sequence shown here is derived from an EMBL/GenBank/DDBJ whole genome shotgun (WGS) entry which is preliminary data.</text>
</comment>
<keyword evidence="2" id="KW-1185">Reference proteome</keyword>
<dbReference type="AlphaFoldDB" id="A0A9W9GIG1"/>
<evidence type="ECO:0000313" key="2">
    <source>
        <dbReference type="Proteomes" id="UP001149079"/>
    </source>
</evidence>
<name>A0A9W9GIG1_9EURO</name>
<gene>
    <name evidence="1" type="ORF">N7515_010277</name>
</gene>
<reference evidence="1" key="2">
    <citation type="journal article" date="2023" name="IMA Fungus">
        <title>Comparative genomic study of the Penicillium genus elucidates a diverse pangenome and 15 lateral gene transfer events.</title>
        <authorList>
            <person name="Petersen C."/>
            <person name="Sorensen T."/>
            <person name="Nielsen M.R."/>
            <person name="Sondergaard T.E."/>
            <person name="Sorensen J.L."/>
            <person name="Fitzpatrick D.A."/>
            <person name="Frisvad J.C."/>
            <person name="Nielsen K.L."/>
        </authorList>
    </citation>
    <scope>NUCLEOTIDE SEQUENCE</scope>
    <source>
        <strain evidence="1">IBT 22155</strain>
    </source>
</reference>
<accession>A0A9W9GIG1</accession>
<organism evidence="1 2">
    <name type="scientific">Penicillium bovifimosum</name>
    <dbReference type="NCBI Taxonomy" id="126998"/>
    <lineage>
        <taxon>Eukaryota</taxon>
        <taxon>Fungi</taxon>
        <taxon>Dikarya</taxon>
        <taxon>Ascomycota</taxon>
        <taxon>Pezizomycotina</taxon>
        <taxon>Eurotiomycetes</taxon>
        <taxon>Eurotiomycetidae</taxon>
        <taxon>Eurotiales</taxon>
        <taxon>Aspergillaceae</taxon>
        <taxon>Penicillium</taxon>
    </lineage>
</organism>
<dbReference type="OrthoDB" id="4653208at2759"/>
<dbReference type="EMBL" id="JAPQKL010000008">
    <property type="protein sequence ID" value="KAJ5120889.1"/>
    <property type="molecule type" value="Genomic_DNA"/>
</dbReference>
<reference evidence="1" key="1">
    <citation type="submission" date="2022-11" db="EMBL/GenBank/DDBJ databases">
        <authorList>
            <person name="Petersen C."/>
        </authorList>
    </citation>
    <scope>NUCLEOTIDE SEQUENCE</scope>
    <source>
        <strain evidence="1">IBT 22155</strain>
    </source>
</reference>
<evidence type="ECO:0000313" key="1">
    <source>
        <dbReference type="EMBL" id="KAJ5120889.1"/>
    </source>
</evidence>
<dbReference type="RefSeq" id="XP_056517393.1">
    <property type="nucleotide sequence ID" value="XM_056671020.1"/>
</dbReference>
<dbReference type="GeneID" id="81410191"/>